<accession>A0A1H8B1L9</accession>
<dbReference type="STRING" id="474960.SAMN05216180_1626"/>
<reference evidence="1 2" key="1">
    <citation type="submission" date="2016-10" db="EMBL/GenBank/DDBJ databases">
        <authorList>
            <person name="de Groot N.N."/>
        </authorList>
    </citation>
    <scope>NUCLEOTIDE SEQUENCE [LARGE SCALE GENOMIC DNA]</scope>
    <source>
        <strain evidence="1 2">CGMCC 1.5070</strain>
    </source>
</reference>
<dbReference type="Proteomes" id="UP000199158">
    <property type="component" value="Unassembled WGS sequence"/>
</dbReference>
<dbReference type="AlphaFoldDB" id="A0A1H8B1L9"/>
<keyword evidence="2" id="KW-1185">Reference proteome</keyword>
<sequence>MSHKLFDIRNLEYYKSYNIFTGSKDNFRYKITPKDDLFFVEVWYGKLCYEKSEIAQQAEFVFDQEGFDKVAAWLEEQYQQKPIYIV</sequence>
<name>A0A1H8B1L9_9FIRM</name>
<dbReference type="RefSeq" id="WP_092753417.1">
    <property type="nucleotide sequence ID" value="NZ_FOCG01000001.1"/>
</dbReference>
<dbReference type="OrthoDB" id="1821907at2"/>
<protein>
    <submittedName>
        <fullName evidence="1">Uncharacterized protein</fullName>
    </submittedName>
</protein>
<evidence type="ECO:0000313" key="1">
    <source>
        <dbReference type="EMBL" id="SEM76008.1"/>
    </source>
</evidence>
<evidence type="ECO:0000313" key="2">
    <source>
        <dbReference type="Proteomes" id="UP000199158"/>
    </source>
</evidence>
<organism evidence="1 2">
    <name type="scientific">Hydrogenoanaerobacterium saccharovorans</name>
    <dbReference type="NCBI Taxonomy" id="474960"/>
    <lineage>
        <taxon>Bacteria</taxon>
        <taxon>Bacillati</taxon>
        <taxon>Bacillota</taxon>
        <taxon>Clostridia</taxon>
        <taxon>Eubacteriales</taxon>
        <taxon>Oscillospiraceae</taxon>
        <taxon>Hydrogenoanaerobacterium</taxon>
    </lineage>
</organism>
<dbReference type="EMBL" id="FOCG01000001">
    <property type="protein sequence ID" value="SEM76008.1"/>
    <property type="molecule type" value="Genomic_DNA"/>
</dbReference>
<gene>
    <name evidence="1" type="ORF">SAMN05216180_1626</name>
</gene>
<proteinExistence type="predicted"/>